<dbReference type="SMART" id="SM00220">
    <property type="entry name" value="S_TKc"/>
    <property type="match status" value="1"/>
</dbReference>
<dbReference type="InterPro" id="IPR008271">
    <property type="entry name" value="Ser/Thr_kinase_AS"/>
</dbReference>
<gene>
    <name evidence="8" type="ORF">FH715_26200</name>
</gene>
<evidence type="ECO:0000256" key="6">
    <source>
        <dbReference type="SAM" id="MobiDB-lite"/>
    </source>
</evidence>
<dbReference type="InterPro" id="IPR011009">
    <property type="entry name" value="Kinase-like_dom_sf"/>
</dbReference>
<feature type="compositionally biased region" description="Basic and acidic residues" evidence="6">
    <location>
        <begin position="336"/>
        <end position="351"/>
    </location>
</feature>
<evidence type="ECO:0000256" key="2">
    <source>
        <dbReference type="ARBA" id="ARBA00022741"/>
    </source>
</evidence>
<keyword evidence="2 5" id="KW-0547">Nucleotide-binding</keyword>
<dbReference type="CDD" id="cd14014">
    <property type="entry name" value="STKc_PknB_like"/>
    <property type="match status" value="1"/>
</dbReference>
<keyword evidence="8" id="KW-0723">Serine/threonine-protein kinase</keyword>
<evidence type="ECO:0000256" key="4">
    <source>
        <dbReference type="ARBA" id="ARBA00022840"/>
    </source>
</evidence>
<accession>A0A5C4UQU2</accession>
<dbReference type="AlphaFoldDB" id="A0A5C4UQU2"/>
<dbReference type="PANTHER" id="PTHR43289">
    <property type="entry name" value="MITOGEN-ACTIVATED PROTEIN KINASE KINASE KINASE 20-RELATED"/>
    <property type="match status" value="1"/>
</dbReference>
<dbReference type="RefSeq" id="WP_139649658.1">
    <property type="nucleotide sequence ID" value="NZ_BAAAZS010000067.1"/>
</dbReference>
<feature type="domain" description="Protein kinase" evidence="7">
    <location>
        <begin position="15"/>
        <end position="306"/>
    </location>
</feature>
<dbReference type="PROSITE" id="PS50011">
    <property type="entry name" value="PROTEIN_KINASE_DOM"/>
    <property type="match status" value="1"/>
</dbReference>
<evidence type="ECO:0000256" key="3">
    <source>
        <dbReference type="ARBA" id="ARBA00022777"/>
    </source>
</evidence>
<dbReference type="GO" id="GO:0005524">
    <property type="term" value="F:ATP binding"/>
    <property type="evidence" value="ECO:0007669"/>
    <property type="project" value="UniProtKB-UniRule"/>
</dbReference>
<dbReference type="EMBL" id="VDGT01000028">
    <property type="protein sequence ID" value="TNM25785.1"/>
    <property type="molecule type" value="Genomic_DNA"/>
</dbReference>
<feature type="region of interest" description="Disordered" evidence="6">
    <location>
        <begin position="327"/>
        <end position="354"/>
    </location>
</feature>
<dbReference type="InterPro" id="IPR000719">
    <property type="entry name" value="Prot_kinase_dom"/>
</dbReference>
<evidence type="ECO:0000313" key="8">
    <source>
        <dbReference type="EMBL" id="TNM25785.1"/>
    </source>
</evidence>
<name>A0A5C4UQU2_9ACTN</name>
<dbReference type="Pfam" id="PF00069">
    <property type="entry name" value="Pkinase"/>
    <property type="match status" value="1"/>
</dbReference>
<dbReference type="Proteomes" id="UP000311713">
    <property type="component" value="Unassembled WGS sequence"/>
</dbReference>
<dbReference type="OrthoDB" id="9762169at2"/>
<keyword evidence="9" id="KW-1185">Reference proteome</keyword>
<evidence type="ECO:0000256" key="1">
    <source>
        <dbReference type="ARBA" id="ARBA00022679"/>
    </source>
</evidence>
<dbReference type="PROSITE" id="PS00108">
    <property type="entry name" value="PROTEIN_KINASE_ST"/>
    <property type="match status" value="1"/>
</dbReference>
<dbReference type="PROSITE" id="PS00107">
    <property type="entry name" value="PROTEIN_KINASE_ATP"/>
    <property type="match status" value="1"/>
</dbReference>
<dbReference type="GO" id="GO:0004674">
    <property type="term" value="F:protein serine/threonine kinase activity"/>
    <property type="evidence" value="ECO:0007669"/>
    <property type="project" value="UniProtKB-KW"/>
</dbReference>
<keyword evidence="4 5" id="KW-0067">ATP-binding</keyword>
<dbReference type="InterPro" id="IPR017441">
    <property type="entry name" value="Protein_kinase_ATP_BS"/>
</dbReference>
<dbReference type="PANTHER" id="PTHR43289:SF34">
    <property type="entry name" value="SERINE_THREONINE-PROTEIN KINASE YBDM-RELATED"/>
    <property type="match status" value="1"/>
</dbReference>
<proteinExistence type="predicted"/>
<sequence>MQQLAEGDPREIGPYRSLAVLGHGGMGRVFLGRGPDGRLAAVKLIRAALGDDARHQGRFRREVATARRVHGSHTAAVLDADLDAPTPWLASAYIPGPSLRRVVAGEVDGAGVDTEATTVDVAVGVLPEDAVLRLAAGLTSALGEIHGAGLVHRDLKPDNILLTDEATATGVPGGDGGVRVVDFGVALATDDAAGSTRLTRTGWVVGSPPYMSPEQVEGAAITPASDIFSLGCVLVMASTGASPFSGSSLQQVLSRVLHSEPDLSALPDRVREVVAACLVKEPARRPSLDRLRELVCRVGAPAPPWPSRVTDLVREQRDEVARLVGPADEANTAGRRGSERIDKNSWNDRATDPTPFTADALLPERFVNDLDGEFVRGAAGPRPTEEAASRKLASLLVSAGCSRAMAGIYLEQRSPNPPVLVSATVFPLPDTAAASMAYRWLLQNAPWKGELTLWSARPRDDGSPRSGDYGEGYFERAHTRFVGRYLITTRSLRSDLLAESWLHPYVYAAAKRGCLACGPQSHAAR</sequence>
<feature type="binding site" evidence="5">
    <location>
        <position position="43"/>
    </location>
    <ligand>
        <name>ATP</name>
        <dbReference type="ChEBI" id="CHEBI:30616"/>
    </ligand>
</feature>
<evidence type="ECO:0000259" key="7">
    <source>
        <dbReference type="PROSITE" id="PS50011"/>
    </source>
</evidence>
<evidence type="ECO:0000256" key="5">
    <source>
        <dbReference type="PROSITE-ProRule" id="PRU10141"/>
    </source>
</evidence>
<protein>
    <submittedName>
        <fullName evidence="8">Serine/threonine protein kinase</fullName>
    </submittedName>
</protein>
<reference evidence="8 9" key="1">
    <citation type="submission" date="2019-06" db="EMBL/GenBank/DDBJ databases">
        <title>Draft genome of Streptomyces sedi sp. JCM16909.</title>
        <authorList>
            <person name="Klykleung N."/>
            <person name="Tanasupawat S."/>
            <person name="Kudo T."/>
            <person name="Yuki M."/>
            <person name="Ohkuma M."/>
        </authorList>
    </citation>
    <scope>NUCLEOTIDE SEQUENCE [LARGE SCALE GENOMIC DNA]</scope>
    <source>
        <strain evidence="8 9">JCM 16909</strain>
    </source>
</reference>
<evidence type="ECO:0000313" key="9">
    <source>
        <dbReference type="Proteomes" id="UP000311713"/>
    </source>
</evidence>
<keyword evidence="1" id="KW-0808">Transferase</keyword>
<dbReference type="SUPFAM" id="SSF56112">
    <property type="entry name" value="Protein kinase-like (PK-like)"/>
    <property type="match status" value="1"/>
</dbReference>
<dbReference type="Gene3D" id="1.10.510.10">
    <property type="entry name" value="Transferase(Phosphotransferase) domain 1"/>
    <property type="match status" value="1"/>
</dbReference>
<dbReference type="Gene3D" id="3.30.200.20">
    <property type="entry name" value="Phosphorylase Kinase, domain 1"/>
    <property type="match status" value="1"/>
</dbReference>
<keyword evidence="3 8" id="KW-0418">Kinase</keyword>
<comment type="caution">
    <text evidence="8">The sequence shown here is derived from an EMBL/GenBank/DDBJ whole genome shotgun (WGS) entry which is preliminary data.</text>
</comment>
<organism evidence="8 9">
    <name type="scientific">Streptomyces sedi</name>
    <dbReference type="NCBI Taxonomy" id="555059"/>
    <lineage>
        <taxon>Bacteria</taxon>
        <taxon>Bacillati</taxon>
        <taxon>Actinomycetota</taxon>
        <taxon>Actinomycetes</taxon>
        <taxon>Kitasatosporales</taxon>
        <taxon>Streptomycetaceae</taxon>
        <taxon>Streptomyces</taxon>
    </lineage>
</organism>